<comment type="caution">
    <text evidence="3">The sequence shown here is derived from an EMBL/GenBank/DDBJ whole genome shotgun (WGS) entry which is preliminary data.</text>
</comment>
<keyword evidence="2" id="KW-1133">Transmembrane helix</keyword>
<name>A0A317XF09_9EURO</name>
<sequence>MNPDSESEVYEQLELPDAESEDQHLIRTGFGEIPESKSRLHRRSLKVPIKLVSATITVLLALALLALVYTQWPPSPWKDCGNSPEEARRRGCNFDIMSFSWVLEPCDDTELTEEFLGLEDWQWFTEFNGTETVPKDVVGAGELDLWVSWKYHIIHCTYMWRKMHRAMERGRPMDSHLRSYNHTVHCSQMLLYNCVADMVTTRAYVRYPRCG</sequence>
<dbReference type="InterPro" id="IPR053008">
    <property type="entry name" value="Phomopsin_biosynth_assoc"/>
</dbReference>
<proteinExistence type="predicted"/>
<evidence type="ECO:0000256" key="1">
    <source>
        <dbReference type="SAM" id="MobiDB-lite"/>
    </source>
</evidence>
<dbReference type="PANTHER" id="PTHR35896:SF3">
    <property type="entry name" value="MAJOR FACILITATOR SUPERFAMILY TRANSPORTER"/>
    <property type="match status" value="1"/>
</dbReference>
<accession>A0A317XF09</accession>
<feature type="compositionally biased region" description="Acidic residues" evidence="1">
    <location>
        <begin position="1"/>
        <end position="20"/>
    </location>
</feature>
<evidence type="ECO:0000313" key="4">
    <source>
        <dbReference type="Proteomes" id="UP000246702"/>
    </source>
</evidence>
<dbReference type="PANTHER" id="PTHR35896">
    <property type="entry name" value="IG-LIKE DOMAIN-CONTAINING PROTEIN"/>
    <property type="match status" value="1"/>
</dbReference>
<dbReference type="EMBL" id="MSFK01000001">
    <property type="protein sequence ID" value="PWY96372.1"/>
    <property type="molecule type" value="Genomic_DNA"/>
</dbReference>
<keyword evidence="2" id="KW-0812">Transmembrane</keyword>
<keyword evidence="4" id="KW-1185">Reference proteome</keyword>
<evidence type="ECO:0000256" key="2">
    <source>
        <dbReference type="SAM" id="Phobius"/>
    </source>
</evidence>
<dbReference type="Proteomes" id="UP000246702">
    <property type="component" value="Unassembled WGS sequence"/>
</dbReference>
<dbReference type="AlphaFoldDB" id="A0A317XF09"/>
<dbReference type="STRING" id="1450535.A0A317XF09"/>
<feature type="region of interest" description="Disordered" evidence="1">
    <location>
        <begin position="1"/>
        <end position="21"/>
    </location>
</feature>
<dbReference type="RefSeq" id="XP_025473133.1">
    <property type="nucleotide sequence ID" value="XM_025616136.1"/>
</dbReference>
<organism evidence="3 4">
    <name type="scientific">Aspergillus sclerotioniger CBS 115572</name>
    <dbReference type="NCBI Taxonomy" id="1450535"/>
    <lineage>
        <taxon>Eukaryota</taxon>
        <taxon>Fungi</taxon>
        <taxon>Dikarya</taxon>
        <taxon>Ascomycota</taxon>
        <taxon>Pezizomycotina</taxon>
        <taxon>Eurotiomycetes</taxon>
        <taxon>Eurotiomycetidae</taxon>
        <taxon>Eurotiales</taxon>
        <taxon>Aspergillaceae</taxon>
        <taxon>Aspergillus</taxon>
        <taxon>Aspergillus subgen. Circumdati</taxon>
    </lineage>
</organism>
<gene>
    <name evidence="3" type="ORF">BO94DRAFT_592027</name>
</gene>
<evidence type="ECO:0000313" key="3">
    <source>
        <dbReference type="EMBL" id="PWY96372.1"/>
    </source>
</evidence>
<reference evidence="3 4" key="1">
    <citation type="submission" date="2016-12" db="EMBL/GenBank/DDBJ databases">
        <title>The genomes of Aspergillus section Nigri reveals drivers in fungal speciation.</title>
        <authorList>
            <consortium name="DOE Joint Genome Institute"/>
            <person name="Vesth T.C."/>
            <person name="Nybo J."/>
            <person name="Theobald S."/>
            <person name="Brandl J."/>
            <person name="Frisvad J.C."/>
            <person name="Nielsen K.F."/>
            <person name="Lyhne E.K."/>
            <person name="Kogle M.E."/>
            <person name="Kuo A."/>
            <person name="Riley R."/>
            <person name="Clum A."/>
            <person name="Nolan M."/>
            <person name="Lipzen A."/>
            <person name="Salamov A."/>
            <person name="Henrissat B."/>
            <person name="Wiebenga A."/>
            <person name="De Vries R.P."/>
            <person name="Grigoriev I.V."/>
            <person name="Mortensen U.H."/>
            <person name="Andersen M.R."/>
            <person name="Baker S.E."/>
        </authorList>
    </citation>
    <scope>NUCLEOTIDE SEQUENCE [LARGE SCALE GENOMIC DNA]</scope>
    <source>
        <strain evidence="3 4">CBS 115572</strain>
    </source>
</reference>
<dbReference type="GeneID" id="37118279"/>
<protein>
    <submittedName>
        <fullName evidence="3">Uncharacterized protein</fullName>
    </submittedName>
</protein>
<dbReference type="OrthoDB" id="3501153at2759"/>
<keyword evidence="2" id="KW-0472">Membrane</keyword>
<feature type="transmembrane region" description="Helical" evidence="2">
    <location>
        <begin position="47"/>
        <end position="69"/>
    </location>
</feature>